<evidence type="ECO:0000313" key="3">
    <source>
        <dbReference type="EMBL" id="CAJ1970203.1"/>
    </source>
</evidence>
<feature type="region of interest" description="Disordered" evidence="2">
    <location>
        <begin position="1"/>
        <end position="75"/>
    </location>
</feature>
<feature type="compositionally biased region" description="Basic and acidic residues" evidence="2">
    <location>
        <begin position="21"/>
        <end position="40"/>
    </location>
</feature>
<dbReference type="EMBL" id="CAKOGP040002480">
    <property type="protein sequence ID" value="CAJ1970203.1"/>
    <property type="molecule type" value="Genomic_DNA"/>
</dbReference>
<sequence>MAPQASTGTTSNGNYLNQRQMRHDKDLIMAGETKDDRETGNDSAITIGQSQSSPTRQLLPTRPQHERPASHGDQHDVSALRAELAAAKSEISSLRVELSQQQYELEEVNLIINLQDELRACKQVIHQQKEQVEQLMVVQQQQQQQQQQQGSAENDTSTSWSGFESETPPNSSQHEAQLGLETTVGGTQDWKEEYRSLHARYSELQNNRAWSEFQLRDRICNDSLKYHRRLIHWKSKNQKLEQELVQTKAAHSTEIQQLQTKWKSTASSVLQHTLQDLKNTQGKVRQLEKELTRMKLEQNEPQIQIQDSSSKFLANAAKHSNFL</sequence>
<evidence type="ECO:0000256" key="2">
    <source>
        <dbReference type="SAM" id="MobiDB-lite"/>
    </source>
</evidence>
<keyword evidence="1" id="KW-0175">Coiled coil</keyword>
<name>A0AAD2GE83_9STRA</name>
<evidence type="ECO:0000313" key="4">
    <source>
        <dbReference type="Proteomes" id="UP001295423"/>
    </source>
</evidence>
<organism evidence="3 4">
    <name type="scientific">Cylindrotheca closterium</name>
    <dbReference type="NCBI Taxonomy" id="2856"/>
    <lineage>
        <taxon>Eukaryota</taxon>
        <taxon>Sar</taxon>
        <taxon>Stramenopiles</taxon>
        <taxon>Ochrophyta</taxon>
        <taxon>Bacillariophyta</taxon>
        <taxon>Bacillariophyceae</taxon>
        <taxon>Bacillariophycidae</taxon>
        <taxon>Bacillariales</taxon>
        <taxon>Bacillariaceae</taxon>
        <taxon>Cylindrotheca</taxon>
    </lineage>
</organism>
<feature type="compositionally biased region" description="Basic and acidic residues" evidence="2">
    <location>
        <begin position="63"/>
        <end position="75"/>
    </location>
</feature>
<feature type="coiled-coil region" evidence="1">
    <location>
        <begin position="187"/>
        <end position="297"/>
    </location>
</feature>
<gene>
    <name evidence="3" type="ORF">CYCCA115_LOCUS24225</name>
</gene>
<feature type="region of interest" description="Disordered" evidence="2">
    <location>
        <begin position="145"/>
        <end position="175"/>
    </location>
</feature>
<dbReference type="Proteomes" id="UP001295423">
    <property type="component" value="Unassembled WGS sequence"/>
</dbReference>
<reference evidence="3" key="1">
    <citation type="submission" date="2023-08" db="EMBL/GenBank/DDBJ databases">
        <authorList>
            <person name="Audoor S."/>
            <person name="Bilcke G."/>
        </authorList>
    </citation>
    <scope>NUCLEOTIDE SEQUENCE</scope>
</reference>
<dbReference type="AlphaFoldDB" id="A0AAD2GE83"/>
<keyword evidence="4" id="KW-1185">Reference proteome</keyword>
<feature type="compositionally biased region" description="Polar residues" evidence="2">
    <location>
        <begin position="150"/>
        <end position="175"/>
    </location>
</feature>
<protein>
    <submittedName>
        <fullName evidence="3">Uncharacterized protein</fullName>
    </submittedName>
</protein>
<feature type="compositionally biased region" description="Polar residues" evidence="2">
    <location>
        <begin position="41"/>
        <end position="58"/>
    </location>
</feature>
<feature type="compositionally biased region" description="Polar residues" evidence="2">
    <location>
        <begin position="1"/>
        <end position="19"/>
    </location>
</feature>
<proteinExistence type="predicted"/>
<comment type="caution">
    <text evidence="3">The sequence shown here is derived from an EMBL/GenBank/DDBJ whole genome shotgun (WGS) entry which is preliminary data.</text>
</comment>
<evidence type="ECO:0000256" key="1">
    <source>
        <dbReference type="SAM" id="Coils"/>
    </source>
</evidence>
<accession>A0AAD2GE83</accession>